<reference evidence="1" key="1">
    <citation type="submission" date="2021-02" db="EMBL/GenBank/DDBJ databases">
        <authorList>
            <person name="Nowell W R."/>
        </authorList>
    </citation>
    <scope>NUCLEOTIDE SEQUENCE</scope>
</reference>
<name>A0A813R5J9_ADIRI</name>
<accession>A0A813R5J9</accession>
<evidence type="ECO:0000313" key="1">
    <source>
        <dbReference type="EMBL" id="CAF0777829.1"/>
    </source>
</evidence>
<protein>
    <submittedName>
        <fullName evidence="1">Uncharacterized protein</fullName>
    </submittedName>
</protein>
<dbReference type="AlphaFoldDB" id="A0A813R5J9"/>
<proteinExistence type="predicted"/>
<organism evidence="1 2">
    <name type="scientific">Adineta ricciae</name>
    <name type="common">Rotifer</name>
    <dbReference type="NCBI Taxonomy" id="249248"/>
    <lineage>
        <taxon>Eukaryota</taxon>
        <taxon>Metazoa</taxon>
        <taxon>Spiralia</taxon>
        <taxon>Gnathifera</taxon>
        <taxon>Rotifera</taxon>
        <taxon>Eurotatoria</taxon>
        <taxon>Bdelloidea</taxon>
        <taxon>Adinetida</taxon>
        <taxon>Adinetidae</taxon>
        <taxon>Adineta</taxon>
    </lineage>
</organism>
<evidence type="ECO:0000313" key="2">
    <source>
        <dbReference type="Proteomes" id="UP000663852"/>
    </source>
</evidence>
<gene>
    <name evidence="1" type="ORF">EDS130_LOCUS3676</name>
</gene>
<comment type="caution">
    <text evidence="1">The sequence shown here is derived from an EMBL/GenBank/DDBJ whole genome shotgun (WGS) entry which is preliminary data.</text>
</comment>
<dbReference type="EMBL" id="CAJNOJ010000009">
    <property type="protein sequence ID" value="CAF0777829.1"/>
    <property type="molecule type" value="Genomic_DNA"/>
</dbReference>
<sequence length="132" mass="15727">MRKEKKRKYKSSIPFDKLRILINFKTWHSHLFFHLLFLLIFLFCNRPRSNVVLALNEFLFTTMNGPYRTILQEAESIRNRLLSNCATSRECRLAAEQIRKVFLNHPVSSKYYDDTSDNDSPQYETASIFKWG</sequence>
<dbReference type="Proteomes" id="UP000663852">
    <property type="component" value="Unassembled WGS sequence"/>
</dbReference>